<dbReference type="InterPro" id="IPR008271">
    <property type="entry name" value="Ser/Thr_kinase_AS"/>
</dbReference>
<sequence>MDALQDNDPRRVGPYVLLGRLGQGGMGVVYLAKTAGDTRVALKVIHGHLSSDPDFRRRFRREVAAAQRVARFCTAPVLDADVDGNLAYMVTEFVSGPSLDQAVKSGGPLTGSSLDALAVGIAVALRAIHGAQIIHRDLKPSNVLLSPVGPKVIDFGVAHLIEGHTHSSGVVGTPSFMAPEQLRGVPISPACDVFAWGGVMAFAAGGRPPFGGGATASVLYQVIHDEPELSGLGGPLLPLVRAALAKDPADRPTPQDLLDALSAGPAGSSVPKGETTLGRVATGSGRGRLWTGVGVATAACALAAAIVVAAQSDVLGGPASSSAAGTRPATAAKGQESGPATTPPSPPTGRRPLSASGPNPLDDDDVRLFTPPNGDLSREVELKTAIGRTEDAALLRALAKVPQSVWLEGSGAVARRTVAATLKGAAKTGSVPVFVTAGIPLRDCHEHGTQSGSAYRSWISGIAAEIGDARAVVILEPNSLVKLPATNECEKGDAKAQRERFQNLAFAVREFGELSHTAVYLDGSFESWPEPSEMSRRLIQARIDEADGFFLNASNYQPTDGLVRYGNRLARCIRFQFVKGTGDCPGTEIAAVPGDPSALPHFVIDTSRNGRGEWVPDKTYPEPETWCNPPGRGVGLRPTTETGDELVDAYLWIFEPGRSNGACTRGTDGPEDPVYGKVIPYGGRFWPEMALERARLANPPLR</sequence>
<dbReference type="Pfam" id="PF01341">
    <property type="entry name" value="Glyco_hydro_6"/>
    <property type="match status" value="1"/>
</dbReference>
<dbReference type="RefSeq" id="WP_185056964.1">
    <property type="nucleotide sequence ID" value="NZ_BAABIX010000054.1"/>
</dbReference>
<feature type="region of interest" description="Disordered" evidence="4">
    <location>
        <begin position="248"/>
        <end position="284"/>
    </location>
</feature>
<feature type="domain" description="Protein kinase" evidence="5">
    <location>
        <begin position="15"/>
        <end position="277"/>
    </location>
</feature>
<dbReference type="Gene3D" id="3.20.20.40">
    <property type="entry name" value="1, 4-beta cellobiohydrolase"/>
    <property type="match status" value="1"/>
</dbReference>
<keyword evidence="1 3" id="KW-0547">Nucleotide-binding</keyword>
<keyword evidence="7" id="KW-1185">Reference proteome</keyword>
<dbReference type="SUPFAM" id="SSF56112">
    <property type="entry name" value="Protein kinase-like (PK-like)"/>
    <property type="match status" value="1"/>
</dbReference>
<evidence type="ECO:0000256" key="3">
    <source>
        <dbReference type="PROSITE-ProRule" id="PRU10141"/>
    </source>
</evidence>
<dbReference type="PRINTS" id="PR00733">
    <property type="entry name" value="GLHYDRLASE6"/>
</dbReference>
<dbReference type="PANTHER" id="PTHR34876:SF4">
    <property type="entry name" value="1,4-BETA-D-GLUCAN CELLOBIOHYDROLASE C-RELATED"/>
    <property type="match status" value="1"/>
</dbReference>
<dbReference type="InterPro" id="IPR017441">
    <property type="entry name" value="Protein_kinase_ATP_BS"/>
</dbReference>
<dbReference type="SMART" id="SM00220">
    <property type="entry name" value="S_TKc"/>
    <property type="match status" value="1"/>
</dbReference>
<dbReference type="Gene3D" id="3.30.200.20">
    <property type="entry name" value="Phosphorylase Kinase, domain 1"/>
    <property type="match status" value="1"/>
</dbReference>
<comment type="caution">
    <text evidence="6">The sequence shown here is derived from an EMBL/GenBank/DDBJ whole genome shotgun (WGS) entry which is preliminary data.</text>
</comment>
<protein>
    <recommendedName>
        <fullName evidence="5">Protein kinase domain-containing protein</fullName>
    </recommendedName>
</protein>
<dbReference type="InterPro" id="IPR011009">
    <property type="entry name" value="Kinase-like_dom_sf"/>
</dbReference>
<dbReference type="PANTHER" id="PTHR34876">
    <property type="match status" value="1"/>
</dbReference>
<accession>A0A840PWB2</accession>
<dbReference type="GO" id="GO:0005524">
    <property type="term" value="F:ATP binding"/>
    <property type="evidence" value="ECO:0007669"/>
    <property type="project" value="UniProtKB-UniRule"/>
</dbReference>
<evidence type="ECO:0000256" key="4">
    <source>
        <dbReference type="SAM" id="MobiDB-lite"/>
    </source>
</evidence>
<feature type="region of interest" description="Disordered" evidence="4">
    <location>
        <begin position="317"/>
        <end position="374"/>
    </location>
</feature>
<evidence type="ECO:0000256" key="1">
    <source>
        <dbReference type="ARBA" id="ARBA00022741"/>
    </source>
</evidence>
<dbReference type="EMBL" id="JACHGN010000037">
    <property type="protein sequence ID" value="MBB5140165.1"/>
    <property type="molecule type" value="Genomic_DNA"/>
</dbReference>
<dbReference type="InterPro" id="IPR000719">
    <property type="entry name" value="Prot_kinase_dom"/>
</dbReference>
<evidence type="ECO:0000313" key="7">
    <source>
        <dbReference type="Proteomes" id="UP000578449"/>
    </source>
</evidence>
<dbReference type="Pfam" id="PF00069">
    <property type="entry name" value="Pkinase"/>
    <property type="match status" value="1"/>
</dbReference>
<evidence type="ECO:0000259" key="5">
    <source>
        <dbReference type="PROSITE" id="PS50011"/>
    </source>
</evidence>
<organism evidence="6 7">
    <name type="scientific">Thermocatellispora tengchongensis</name>
    <dbReference type="NCBI Taxonomy" id="1073253"/>
    <lineage>
        <taxon>Bacteria</taxon>
        <taxon>Bacillati</taxon>
        <taxon>Actinomycetota</taxon>
        <taxon>Actinomycetes</taxon>
        <taxon>Streptosporangiales</taxon>
        <taxon>Streptosporangiaceae</taxon>
        <taxon>Thermocatellispora</taxon>
    </lineage>
</organism>
<feature type="binding site" evidence="3">
    <location>
        <position position="43"/>
    </location>
    <ligand>
        <name>ATP</name>
        <dbReference type="ChEBI" id="CHEBI:30616"/>
    </ligand>
</feature>
<gene>
    <name evidence="6" type="ORF">HNP84_009932</name>
</gene>
<dbReference type="AlphaFoldDB" id="A0A840PWB2"/>
<evidence type="ECO:0000313" key="6">
    <source>
        <dbReference type="EMBL" id="MBB5140165.1"/>
    </source>
</evidence>
<dbReference type="GO" id="GO:0004553">
    <property type="term" value="F:hydrolase activity, hydrolyzing O-glycosyl compounds"/>
    <property type="evidence" value="ECO:0007669"/>
    <property type="project" value="InterPro"/>
</dbReference>
<dbReference type="Proteomes" id="UP000578449">
    <property type="component" value="Unassembled WGS sequence"/>
</dbReference>
<dbReference type="InterPro" id="IPR036434">
    <property type="entry name" value="Beta_cellobiohydrolase_sf"/>
</dbReference>
<dbReference type="SUPFAM" id="SSF51989">
    <property type="entry name" value="Glycosyl hydrolases family 6, cellulases"/>
    <property type="match status" value="1"/>
</dbReference>
<dbReference type="CDD" id="cd14014">
    <property type="entry name" value="STKc_PknB_like"/>
    <property type="match status" value="1"/>
</dbReference>
<dbReference type="InterPro" id="IPR016288">
    <property type="entry name" value="Beta_cellobiohydrolase"/>
</dbReference>
<evidence type="ECO:0000256" key="2">
    <source>
        <dbReference type="ARBA" id="ARBA00022840"/>
    </source>
</evidence>
<dbReference type="PROSITE" id="PS50011">
    <property type="entry name" value="PROTEIN_KINASE_DOM"/>
    <property type="match status" value="1"/>
</dbReference>
<dbReference type="PROSITE" id="PS00107">
    <property type="entry name" value="PROTEIN_KINASE_ATP"/>
    <property type="match status" value="1"/>
</dbReference>
<dbReference type="PROSITE" id="PS00108">
    <property type="entry name" value="PROTEIN_KINASE_ST"/>
    <property type="match status" value="1"/>
</dbReference>
<proteinExistence type="predicted"/>
<dbReference type="GO" id="GO:0030245">
    <property type="term" value="P:cellulose catabolic process"/>
    <property type="evidence" value="ECO:0007669"/>
    <property type="project" value="InterPro"/>
</dbReference>
<dbReference type="Gene3D" id="1.10.510.10">
    <property type="entry name" value="Transferase(Phosphotransferase) domain 1"/>
    <property type="match status" value="1"/>
</dbReference>
<name>A0A840PWB2_9ACTN</name>
<reference evidence="6 7" key="1">
    <citation type="submission" date="2020-08" db="EMBL/GenBank/DDBJ databases">
        <title>Genomic Encyclopedia of Type Strains, Phase IV (KMG-IV): sequencing the most valuable type-strain genomes for metagenomic binning, comparative biology and taxonomic classification.</title>
        <authorList>
            <person name="Goeker M."/>
        </authorList>
    </citation>
    <scope>NUCLEOTIDE SEQUENCE [LARGE SCALE GENOMIC DNA]</scope>
    <source>
        <strain evidence="6 7">DSM 45615</strain>
    </source>
</reference>
<keyword evidence="2 3" id="KW-0067">ATP-binding</keyword>
<dbReference type="GO" id="GO:0004672">
    <property type="term" value="F:protein kinase activity"/>
    <property type="evidence" value="ECO:0007669"/>
    <property type="project" value="InterPro"/>
</dbReference>